<dbReference type="PROSITE" id="PS00053">
    <property type="entry name" value="RIBOSOMAL_S8"/>
    <property type="match status" value="1"/>
</dbReference>
<protein>
    <recommendedName>
        <fullName evidence="4 5">Small ribosomal subunit protein uS8</fullName>
    </recommendedName>
</protein>
<evidence type="ECO:0000256" key="6">
    <source>
        <dbReference type="RuleBase" id="RU003660"/>
    </source>
</evidence>
<comment type="similarity">
    <text evidence="1 5 6">Belongs to the universal ribosomal protein uS8 family.</text>
</comment>
<evidence type="ECO:0000256" key="5">
    <source>
        <dbReference type="HAMAP-Rule" id="MF_01302"/>
    </source>
</evidence>
<dbReference type="PANTHER" id="PTHR11758">
    <property type="entry name" value="40S RIBOSOMAL PROTEIN S15A"/>
    <property type="match status" value="1"/>
</dbReference>
<comment type="subunit">
    <text evidence="5">Part of the 30S ribosomal subunit. Contacts proteins S5 and S12.</text>
</comment>
<dbReference type="Proteomes" id="UP000177659">
    <property type="component" value="Unassembled WGS sequence"/>
</dbReference>
<evidence type="ECO:0000256" key="4">
    <source>
        <dbReference type="ARBA" id="ARBA00035258"/>
    </source>
</evidence>
<dbReference type="GO" id="GO:0003735">
    <property type="term" value="F:structural constituent of ribosome"/>
    <property type="evidence" value="ECO:0007669"/>
    <property type="project" value="InterPro"/>
</dbReference>
<dbReference type="HAMAP" id="MF_01302_B">
    <property type="entry name" value="Ribosomal_uS8_B"/>
    <property type="match status" value="1"/>
</dbReference>
<comment type="function">
    <text evidence="5">One of the primary rRNA binding proteins, it binds directly to 16S rRNA central domain where it helps coordinate assembly of the platform of the 30S subunit.</text>
</comment>
<evidence type="ECO:0000256" key="1">
    <source>
        <dbReference type="ARBA" id="ARBA00006471"/>
    </source>
</evidence>
<keyword evidence="5" id="KW-0699">rRNA-binding</keyword>
<proteinExistence type="inferred from homology"/>
<evidence type="ECO:0000256" key="2">
    <source>
        <dbReference type="ARBA" id="ARBA00022980"/>
    </source>
</evidence>
<sequence length="131" mass="14440">MVSDPIGDFIVRLKNASQVGKDTVAVPHSKLRLAVAEILEKKGYIKSINKKGKKTGRTIEVELKYNKDKTPTIVGVKRVSKPGRRIYQGAKDIRPVKYGKGLLVLSTPRGILGGEEARKENVGGEALFKIW</sequence>
<dbReference type="Pfam" id="PF00410">
    <property type="entry name" value="Ribosomal_S8"/>
    <property type="match status" value="1"/>
</dbReference>
<dbReference type="GO" id="GO:1990904">
    <property type="term" value="C:ribonucleoprotein complex"/>
    <property type="evidence" value="ECO:0007669"/>
    <property type="project" value="UniProtKB-KW"/>
</dbReference>
<reference evidence="7 8" key="1">
    <citation type="journal article" date="2016" name="Nat. Commun.">
        <title>Thousands of microbial genomes shed light on interconnected biogeochemical processes in an aquifer system.</title>
        <authorList>
            <person name="Anantharaman K."/>
            <person name="Brown C.T."/>
            <person name="Hug L.A."/>
            <person name="Sharon I."/>
            <person name="Castelle C.J."/>
            <person name="Probst A.J."/>
            <person name="Thomas B.C."/>
            <person name="Singh A."/>
            <person name="Wilkins M.J."/>
            <person name="Karaoz U."/>
            <person name="Brodie E.L."/>
            <person name="Williams K.H."/>
            <person name="Hubbard S.S."/>
            <person name="Banfield J.F."/>
        </authorList>
    </citation>
    <scope>NUCLEOTIDE SEQUENCE [LARGE SCALE GENOMIC DNA]</scope>
</reference>
<dbReference type="InterPro" id="IPR035987">
    <property type="entry name" value="Ribosomal_uS8_sf"/>
</dbReference>
<dbReference type="EMBL" id="MFLC01000036">
    <property type="protein sequence ID" value="OGG54549.1"/>
    <property type="molecule type" value="Genomic_DNA"/>
</dbReference>
<accession>A0A1F6CZF0</accession>
<comment type="caution">
    <text evidence="7">The sequence shown here is derived from an EMBL/GenBank/DDBJ whole genome shotgun (WGS) entry which is preliminary data.</text>
</comment>
<dbReference type="FunFam" id="3.30.1490.10:FF:000001">
    <property type="entry name" value="30S ribosomal protein S8"/>
    <property type="match status" value="1"/>
</dbReference>
<evidence type="ECO:0000256" key="3">
    <source>
        <dbReference type="ARBA" id="ARBA00023274"/>
    </source>
</evidence>
<dbReference type="InterPro" id="IPR047863">
    <property type="entry name" value="Ribosomal_uS8_CS"/>
</dbReference>
<dbReference type="Gene3D" id="3.30.1370.30">
    <property type="match status" value="1"/>
</dbReference>
<dbReference type="GO" id="GO:0019843">
    <property type="term" value="F:rRNA binding"/>
    <property type="evidence" value="ECO:0007669"/>
    <property type="project" value="UniProtKB-UniRule"/>
</dbReference>
<gene>
    <name evidence="5" type="primary">rpsH</name>
    <name evidence="7" type="ORF">A3D62_01195</name>
</gene>
<dbReference type="InterPro" id="IPR000630">
    <property type="entry name" value="Ribosomal_uS8"/>
</dbReference>
<name>A0A1F6CZF0_9BACT</name>
<dbReference type="Gene3D" id="3.30.1490.10">
    <property type="match status" value="1"/>
</dbReference>
<keyword evidence="5" id="KW-0694">RNA-binding</keyword>
<dbReference type="GO" id="GO:0006412">
    <property type="term" value="P:translation"/>
    <property type="evidence" value="ECO:0007669"/>
    <property type="project" value="UniProtKB-UniRule"/>
</dbReference>
<keyword evidence="3 5" id="KW-0687">Ribonucleoprotein</keyword>
<dbReference type="GO" id="GO:0005737">
    <property type="term" value="C:cytoplasm"/>
    <property type="evidence" value="ECO:0007669"/>
    <property type="project" value="UniProtKB-ARBA"/>
</dbReference>
<organism evidence="7 8">
    <name type="scientific">Candidatus Kaiserbacteria bacterium RIFCSPHIGHO2_02_FULL_49_11</name>
    <dbReference type="NCBI Taxonomy" id="1798489"/>
    <lineage>
        <taxon>Bacteria</taxon>
        <taxon>Candidatus Kaiseribacteriota</taxon>
    </lineage>
</organism>
<evidence type="ECO:0000313" key="7">
    <source>
        <dbReference type="EMBL" id="OGG54549.1"/>
    </source>
</evidence>
<evidence type="ECO:0000313" key="8">
    <source>
        <dbReference type="Proteomes" id="UP000177659"/>
    </source>
</evidence>
<keyword evidence="2 5" id="KW-0689">Ribosomal protein</keyword>
<dbReference type="AlphaFoldDB" id="A0A1F6CZF0"/>
<dbReference type="GO" id="GO:0005840">
    <property type="term" value="C:ribosome"/>
    <property type="evidence" value="ECO:0007669"/>
    <property type="project" value="UniProtKB-KW"/>
</dbReference>
<dbReference type="NCBIfam" id="NF001109">
    <property type="entry name" value="PRK00136.1"/>
    <property type="match status" value="1"/>
</dbReference>
<dbReference type="SUPFAM" id="SSF56047">
    <property type="entry name" value="Ribosomal protein S8"/>
    <property type="match status" value="1"/>
</dbReference>